<feature type="transmembrane region" description="Helical" evidence="5">
    <location>
        <begin position="60"/>
        <end position="83"/>
    </location>
</feature>
<reference evidence="6 7" key="1">
    <citation type="submission" date="2017-11" db="EMBL/GenBank/DDBJ databases">
        <title>Genomic Encyclopedia of Archaeal and Bacterial Type Strains, Phase II (KMG-II): From Individual Species to Whole Genera.</title>
        <authorList>
            <person name="Goeker M."/>
        </authorList>
    </citation>
    <scope>NUCLEOTIDE SEQUENCE [LARGE SCALE GENOMIC DNA]</scope>
    <source>
        <strain evidence="6 7">DSM 16400</strain>
    </source>
</reference>
<evidence type="ECO:0000256" key="1">
    <source>
        <dbReference type="ARBA" id="ARBA00004141"/>
    </source>
</evidence>
<accession>A0A2M9D260</accession>
<dbReference type="SUPFAM" id="SSF50494">
    <property type="entry name" value="Trypsin-like serine proteases"/>
    <property type="match status" value="1"/>
</dbReference>
<dbReference type="GO" id="GO:0004252">
    <property type="term" value="F:serine-type endopeptidase activity"/>
    <property type="evidence" value="ECO:0007669"/>
    <property type="project" value="InterPro"/>
</dbReference>
<dbReference type="RefSeq" id="WP_100390046.1">
    <property type="nucleotide sequence ID" value="NZ_BMZU01000001.1"/>
</dbReference>
<feature type="transmembrane region" description="Helical" evidence="5">
    <location>
        <begin position="6"/>
        <end position="23"/>
    </location>
</feature>
<sequence length="393" mass="39795">MNVAPMLDLLLVGVLLGYAIYGIRIGLTRSIFVIAGVAVGIFLAMLFARNIAQLASVPQVRVLVAVSVAIALVAVGHAVGSAAGKAIQVSIETKILRGADRAVGGLAIFVVAALVISTVSFSAAQLGVPVLSRTISASSVIRTIQDVTPDVVEANIARWRTALSDRALPLLGSPLGDPNAQIPTIDADSPALAAAAQSVVRITGNAYACGQGQTGSGFVIAPERIMTNAHVVSGTSGPVVEALNGQVLPSSIVYFDSVNDLAVLAVPGLTADALRLGDTARPGTSTAIQGYPYGGPFTTSAALVQHVSTFESADIYGEGAAPREVYTLAGQVNPGNSGGPLLTLDGDIAGTIFGSSTEQNNVGYALTLDAVRPIVENAADLSTAVSSGACIAR</sequence>
<proteinExistence type="predicted"/>
<organism evidence="6 7">
    <name type="scientific">Salinibacterium amurskyense</name>
    <dbReference type="NCBI Taxonomy" id="205941"/>
    <lineage>
        <taxon>Bacteria</taxon>
        <taxon>Bacillati</taxon>
        <taxon>Actinomycetota</taxon>
        <taxon>Actinomycetes</taxon>
        <taxon>Micrococcales</taxon>
        <taxon>Microbacteriaceae</taxon>
        <taxon>Salinibacterium</taxon>
    </lineage>
</organism>
<dbReference type="Pfam" id="PF02674">
    <property type="entry name" value="Colicin_V"/>
    <property type="match status" value="1"/>
</dbReference>
<dbReference type="InterPro" id="IPR043504">
    <property type="entry name" value="Peptidase_S1_PA_chymotrypsin"/>
</dbReference>
<dbReference type="GO" id="GO:0006508">
    <property type="term" value="P:proteolysis"/>
    <property type="evidence" value="ECO:0007669"/>
    <property type="project" value="InterPro"/>
</dbReference>
<evidence type="ECO:0000256" key="2">
    <source>
        <dbReference type="ARBA" id="ARBA00022692"/>
    </source>
</evidence>
<dbReference type="InterPro" id="IPR003825">
    <property type="entry name" value="Colicin-V_CvpA"/>
</dbReference>
<dbReference type="OrthoDB" id="9766361at2"/>
<keyword evidence="2 5" id="KW-0812">Transmembrane</keyword>
<evidence type="ECO:0000256" key="4">
    <source>
        <dbReference type="ARBA" id="ARBA00023136"/>
    </source>
</evidence>
<keyword evidence="4 5" id="KW-0472">Membrane</keyword>
<keyword evidence="3 5" id="KW-1133">Transmembrane helix</keyword>
<dbReference type="AlphaFoldDB" id="A0A2M9D260"/>
<dbReference type="Proteomes" id="UP000231742">
    <property type="component" value="Unassembled WGS sequence"/>
</dbReference>
<keyword evidence="7" id="KW-1185">Reference proteome</keyword>
<comment type="caution">
    <text evidence="6">The sequence shown here is derived from an EMBL/GenBank/DDBJ whole genome shotgun (WGS) entry which is preliminary data.</text>
</comment>
<evidence type="ECO:0000313" key="7">
    <source>
        <dbReference type="Proteomes" id="UP000231742"/>
    </source>
</evidence>
<feature type="transmembrane region" description="Helical" evidence="5">
    <location>
        <begin position="30"/>
        <end position="48"/>
    </location>
</feature>
<dbReference type="PANTHER" id="PTHR43019">
    <property type="entry name" value="SERINE ENDOPROTEASE DEGS"/>
    <property type="match status" value="1"/>
</dbReference>
<dbReference type="InterPro" id="IPR001940">
    <property type="entry name" value="Peptidase_S1C"/>
</dbReference>
<dbReference type="InterPro" id="IPR047680">
    <property type="entry name" value="MarP-like"/>
</dbReference>
<dbReference type="PANTHER" id="PTHR43019:SF23">
    <property type="entry name" value="PROTEASE DO-LIKE 5, CHLOROPLASTIC"/>
    <property type="match status" value="1"/>
</dbReference>
<evidence type="ECO:0000256" key="5">
    <source>
        <dbReference type="SAM" id="Phobius"/>
    </source>
</evidence>
<dbReference type="GO" id="GO:0009403">
    <property type="term" value="P:toxin biosynthetic process"/>
    <property type="evidence" value="ECO:0007669"/>
    <property type="project" value="InterPro"/>
</dbReference>
<dbReference type="PRINTS" id="PR00834">
    <property type="entry name" value="PROTEASES2C"/>
</dbReference>
<name>A0A2M9D260_9MICO</name>
<dbReference type="Pfam" id="PF13365">
    <property type="entry name" value="Trypsin_2"/>
    <property type="match status" value="1"/>
</dbReference>
<gene>
    <name evidence="6" type="ORF">CLV85_2598</name>
</gene>
<protein>
    <submittedName>
        <fullName evidence="6">Colicin V production protein</fullName>
    </submittedName>
</protein>
<evidence type="ECO:0000313" key="6">
    <source>
        <dbReference type="EMBL" id="PJJ78143.1"/>
    </source>
</evidence>
<dbReference type="InterPro" id="IPR009003">
    <property type="entry name" value="Peptidase_S1_PA"/>
</dbReference>
<dbReference type="GO" id="GO:0016020">
    <property type="term" value="C:membrane"/>
    <property type="evidence" value="ECO:0007669"/>
    <property type="project" value="UniProtKB-SubCell"/>
</dbReference>
<feature type="transmembrane region" description="Helical" evidence="5">
    <location>
        <begin position="103"/>
        <end position="124"/>
    </location>
</feature>
<evidence type="ECO:0000256" key="3">
    <source>
        <dbReference type="ARBA" id="ARBA00022989"/>
    </source>
</evidence>
<comment type="subcellular location">
    <subcellularLocation>
        <location evidence="1">Membrane</location>
        <topology evidence="1">Multi-pass membrane protein</topology>
    </subcellularLocation>
</comment>
<dbReference type="Gene3D" id="2.40.10.10">
    <property type="entry name" value="Trypsin-like serine proteases"/>
    <property type="match status" value="2"/>
</dbReference>
<dbReference type="NCBIfam" id="NF033740">
    <property type="entry name" value="MarP_fam_protase"/>
    <property type="match status" value="1"/>
</dbReference>
<dbReference type="EMBL" id="PGFH01000003">
    <property type="protein sequence ID" value="PJJ78143.1"/>
    <property type="molecule type" value="Genomic_DNA"/>
</dbReference>